<keyword evidence="1" id="KW-0812">Transmembrane</keyword>
<keyword evidence="1" id="KW-1133">Transmembrane helix</keyword>
<dbReference type="PANTHER" id="PTHR39605">
    <property type="entry name" value="MAJOR FACILITATOR SUPERFAMILY (MFS) PROFILE DOMAIN-CONTAINING PROTEIN"/>
    <property type="match status" value="1"/>
</dbReference>
<dbReference type="Proteomes" id="UP000775872">
    <property type="component" value="Unassembled WGS sequence"/>
</dbReference>
<proteinExistence type="predicted"/>
<comment type="caution">
    <text evidence="2">The sequence shown here is derived from an EMBL/GenBank/DDBJ whole genome shotgun (WGS) entry which is preliminary data.</text>
</comment>
<sequence length="172" mass="18406">MDQAVSSYSFGNLAWLSTQAVPLIIWPGFISSLLRVEGASSSSLEEYFARSLGFALLSLGLVVVLLSGAVPLGSSLDAPKDGISPYASAVLTVSIFHHTSSALYCYGRYTYTGGTGFLLGLIGSGFFAVFALYCVMFAGDKAMISKYHKFDQSTSGFPFKNSESYRAKKKAL</sequence>
<dbReference type="OrthoDB" id="2550114at2759"/>
<feature type="transmembrane region" description="Helical" evidence="1">
    <location>
        <begin position="117"/>
        <end position="139"/>
    </location>
</feature>
<dbReference type="PANTHER" id="PTHR39605:SF1">
    <property type="entry name" value="MAJOR FACILITATOR SUPERFAMILY (MFS) PROFILE DOMAIN-CONTAINING PROTEIN"/>
    <property type="match status" value="1"/>
</dbReference>
<reference evidence="2 3" key="2">
    <citation type="submission" date="2021-10" db="EMBL/GenBank/DDBJ databases">
        <authorList>
            <person name="Piombo E."/>
        </authorList>
    </citation>
    <scope>NUCLEOTIDE SEQUENCE [LARGE SCALE GENOMIC DNA]</scope>
</reference>
<reference evidence="3" key="1">
    <citation type="submission" date="2019-06" db="EMBL/GenBank/DDBJ databases">
        <authorList>
            <person name="Broberg M."/>
        </authorList>
    </citation>
    <scope>NUCLEOTIDE SEQUENCE [LARGE SCALE GENOMIC DNA]</scope>
</reference>
<keyword evidence="1" id="KW-0472">Membrane</keyword>
<dbReference type="EMBL" id="CABFOC020000035">
    <property type="protein sequence ID" value="CAH0049652.1"/>
    <property type="molecule type" value="Genomic_DNA"/>
</dbReference>
<evidence type="ECO:0000313" key="2">
    <source>
        <dbReference type="EMBL" id="CAH0049652.1"/>
    </source>
</evidence>
<name>A0A9N9Z5F2_9HYPO</name>
<gene>
    <name evidence="2" type="ORF">CSOL1703_00001610</name>
</gene>
<evidence type="ECO:0000256" key="1">
    <source>
        <dbReference type="SAM" id="Phobius"/>
    </source>
</evidence>
<feature type="transmembrane region" description="Helical" evidence="1">
    <location>
        <begin position="12"/>
        <end position="35"/>
    </location>
</feature>
<organism evidence="2 3">
    <name type="scientific">Clonostachys solani</name>
    <dbReference type="NCBI Taxonomy" id="160281"/>
    <lineage>
        <taxon>Eukaryota</taxon>
        <taxon>Fungi</taxon>
        <taxon>Dikarya</taxon>
        <taxon>Ascomycota</taxon>
        <taxon>Pezizomycotina</taxon>
        <taxon>Sordariomycetes</taxon>
        <taxon>Hypocreomycetidae</taxon>
        <taxon>Hypocreales</taxon>
        <taxon>Bionectriaceae</taxon>
        <taxon>Clonostachys</taxon>
    </lineage>
</organism>
<feature type="transmembrane region" description="Helical" evidence="1">
    <location>
        <begin position="47"/>
        <end position="70"/>
    </location>
</feature>
<keyword evidence="3" id="KW-1185">Reference proteome</keyword>
<dbReference type="AlphaFoldDB" id="A0A9N9Z5F2"/>
<evidence type="ECO:0000313" key="3">
    <source>
        <dbReference type="Proteomes" id="UP000775872"/>
    </source>
</evidence>
<accession>A0A9N9Z5F2</accession>
<protein>
    <submittedName>
        <fullName evidence="2">Uncharacterized protein</fullName>
    </submittedName>
</protein>